<keyword evidence="13" id="KW-1185">Reference proteome</keyword>
<dbReference type="EMBL" id="LKAJ02000001">
    <property type="protein sequence ID" value="MCS5712596.1"/>
    <property type="molecule type" value="Genomic_DNA"/>
</dbReference>
<keyword evidence="8 10" id="KW-1133">Transmembrane helix</keyword>
<protein>
    <submittedName>
        <fullName evidence="12">Energy transducer TonB</fullName>
    </submittedName>
</protein>
<feature type="domain" description="TonB C-terminal" evidence="11">
    <location>
        <begin position="110"/>
        <end position="207"/>
    </location>
</feature>
<dbReference type="PROSITE" id="PS52015">
    <property type="entry name" value="TONB_CTD"/>
    <property type="match status" value="1"/>
</dbReference>
<gene>
    <name evidence="12" type="ORF">HT99x_014240</name>
</gene>
<evidence type="ECO:0000256" key="10">
    <source>
        <dbReference type="SAM" id="Phobius"/>
    </source>
</evidence>
<reference evidence="12" key="1">
    <citation type="journal article" date="2016" name="Genome Announc.">
        <title>Draft Genome Sequences of Two Novel Amoeba-Resistant Intranuclear Bacteria, 'Candidatus Berkiella cookevillensis' and 'Candidatus Berkiella aquae'.</title>
        <authorList>
            <person name="Mehari Y.T."/>
            <person name="Arivett B.A."/>
            <person name="Farone A.L."/>
            <person name="Gunderson J.H."/>
            <person name="Farone M.B."/>
        </authorList>
    </citation>
    <scope>NUCLEOTIDE SEQUENCE</scope>
    <source>
        <strain evidence="12">HT99</strain>
    </source>
</reference>
<keyword evidence="3" id="KW-0813">Transport</keyword>
<proteinExistence type="inferred from homology"/>
<accession>A0AAE3HZJ4</accession>
<dbReference type="GO" id="GO:0055085">
    <property type="term" value="P:transmembrane transport"/>
    <property type="evidence" value="ECO:0007669"/>
    <property type="project" value="InterPro"/>
</dbReference>
<keyword evidence="9 10" id="KW-0472">Membrane</keyword>
<evidence type="ECO:0000256" key="5">
    <source>
        <dbReference type="ARBA" id="ARBA00022519"/>
    </source>
</evidence>
<feature type="transmembrane region" description="Helical" evidence="10">
    <location>
        <begin position="12"/>
        <end position="34"/>
    </location>
</feature>
<keyword evidence="7" id="KW-0653">Protein transport</keyword>
<keyword evidence="4" id="KW-1003">Cell membrane</keyword>
<dbReference type="PANTHER" id="PTHR33446">
    <property type="entry name" value="PROTEIN TONB-RELATED"/>
    <property type="match status" value="1"/>
</dbReference>
<evidence type="ECO:0000256" key="4">
    <source>
        <dbReference type="ARBA" id="ARBA00022475"/>
    </source>
</evidence>
<comment type="caution">
    <text evidence="12">The sequence shown here is derived from an EMBL/GenBank/DDBJ whole genome shotgun (WGS) entry which is preliminary data.</text>
</comment>
<keyword evidence="5" id="KW-0997">Cell inner membrane</keyword>
<name>A0AAE3HZJ4_9GAMM</name>
<comment type="similarity">
    <text evidence="2">Belongs to the TonB family.</text>
</comment>
<dbReference type="GO" id="GO:0031992">
    <property type="term" value="F:energy transducer activity"/>
    <property type="evidence" value="ECO:0007669"/>
    <property type="project" value="TreeGrafter"/>
</dbReference>
<dbReference type="Gene3D" id="3.30.1150.10">
    <property type="match status" value="1"/>
</dbReference>
<evidence type="ECO:0000259" key="11">
    <source>
        <dbReference type="PROSITE" id="PS52015"/>
    </source>
</evidence>
<comment type="subcellular location">
    <subcellularLocation>
        <location evidence="1">Cell inner membrane</location>
        <topology evidence="1">Single-pass membrane protein</topology>
        <orientation evidence="1">Periplasmic side</orientation>
    </subcellularLocation>
</comment>
<reference evidence="12" key="2">
    <citation type="submission" date="2021-06" db="EMBL/GenBank/DDBJ databases">
        <title>Genomic Description and Analysis of Intracellular Bacteria, Candidatus Berkiella cookevillensis and Candidatus Berkiella aquae.</title>
        <authorList>
            <person name="Kidane D.T."/>
            <person name="Mehari Y.T."/>
            <person name="Rice F.C."/>
            <person name="Arivett B.A."/>
            <person name="Farone A.L."/>
            <person name="Berk S.G."/>
            <person name="Farone M.B."/>
        </authorList>
    </citation>
    <scope>NUCLEOTIDE SEQUENCE</scope>
    <source>
        <strain evidence="12">HT99</strain>
    </source>
</reference>
<evidence type="ECO:0000256" key="8">
    <source>
        <dbReference type="ARBA" id="ARBA00022989"/>
    </source>
</evidence>
<dbReference type="NCBIfam" id="TIGR01352">
    <property type="entry name" value="tonB_Cterm"/>
    <property type="match status" value="1"/>
</dbReference>
<sequence>MANHFNLHDRRRFVRIFWLAGILHVLFLVMSFHLNPALPLNEAMQALQELSDLASSNTSNSVIINIASHNPRLEVSEKNYSTAESLTKQPILRKRTISAAAHLPQDADYLSHWQNYVEQFGNDHYPADALKNNICGNLRLLVAINRDGTIHEIHLRQSSGSELLDQSAINIVKMAAPFDPLPANIANDIDVLEIIRTWQFRGNSFSSHS</sequence>
<dbReference type="GO" id="GO:0098797">
    <property type="term" value="C:plasma membrane protein complex"/>
    <property type="evidence" value="ECO:0007669"/>
    <property type="project" value="TreeGrafter"/>
</dbReference>
<dbReference type="Proteomes" id="UP000051497">
    <property type="component" value="Unassembled WGS sequence"/>
</dbReference>
<evidence type="ECO:0000313" key="12">
    <source>
        <dbReference type="EMBL" id="MCS5712596.1"/>
    </source>
</evidence>
<dbReference type="RefSeq" id="WP_075065262.1">
    <property type="nucleotide sequence ID" value="NZ_LKAJ02000001.1"/>
</dbReference>
<evidence type="ECO:0000256" key="2">
    <source>
        <dbReference type="ARBA" id="ARBA00006555"/>
    </source>
</evidence>
<evidence type="ECO:0000256" key="1">
    <source>
        <dbReference type="ARBA" id="ARBA00004383"/>
    </source>
</evidence>
<evidence type="ECO:0000256" key="9">
    <source>
        <dbReference type="ARBA" id="ARBA00023136"/>
    </source>
</evidence>
<organism evidence="12 13">
    <name type="scientific">Candidatus Berkiella aquae</name>
    <dbReference type="NCBI Taxonomy" id="295108"/>
    <lineage>
        <taxon>Bacteria</taxon>
        <taxon>Pseudomonadati</taxon>
        <taxon>Pseudomonadota</taxon>
        <taxon>Gammaproteobacteria</taxon>
        <taxon>Candidatus Berkiellales</taxon>
        <taxon>Candidatus Berkiellaceae</taxon>
        <taxon>Candidatus Berkiella</taxon>
    </lineage>
</organism>
<evidence type="ECO:0000256" key="7">
    <source>
        <dbReference type="ARBA" id="ARBA00022927"/>
    </source>
</evidence>
<evidence type="ECO:0000256" key="3">
    <source>
        <dbReference type="ARBA" id="ARBA00022448"/>
    </source>
</evidence>
<dbReference type="InterPro" id="IPR037682">
    <property type="entry name" value="TonB_C"/>
</dbReference>
<dbReference type="SUPFAM" id="SSF74653">
    <property type="entry name" value="TolA/TonB C-terminal domain"/>
    <property type="match status" value="1"/>
</dbReference>
<dbReference type="InterPro" id="IPR051045">
    <property type="entry name" value="TonB-dependent_transducer"/>
</dbReference>
<dbReference type="PANTHER" id="PTHR33446:SF11">
    <property type="entry name" value="TONB3"/>
    <property type="match status" value="1"/>
</dbReference>
<dbReference type="Pfam" id="PF03544">
    <property type="entry name" value="TonB_C"/>
    <property type="match status" value="1"/>
</dbReference>
<evidence type="ECO:0000313" key="13">
    <source>
        <dbReference type="Proteomes" id="UP000051497"/>
    </source>
</evidence>
<dbReference type="GO" id="GO:0015031">
    <property type="term" value="P:protein transport"/>
    <property type="evidence" value="ECO:0007669"/>
    <property type="project" value="UniProtKB-KW"/>
</dbReference>
<dbReference type="InterPro" id="IPR006260">
    <property type="entry name" value="TonB/TolA_C"/>
</dbReference>
<dbReference type="AlphaFoldDB" id="A0AAE3HZJ4"/>
<keyword evidence="6 10" id="KW-0812">Transmembrane</keyword>
<evidence type="ECO:0000256" key="6">
    <source>
        <dbReference type="ARBA" id="ARBA00022692"/>
    </source>
</evidence>